<dbReference type="EMBL" id="MN740873">
    <property type="protein sequence ID" value="QHU16029.1"/>
    <property type="molecule type" value="Genomic_DNA"/>
</dbReference>
<reference evidence="2" key="1">
    <citation type="journal article" date="2020" name="Nature">
        <title>Giant virus diversity and host interactions through global metagenomics.</title>
        <authorList>
            <person name="Schulz F."/>
            <person name="Roux S."/>
            <person name="Paez-Espino D."/>
            <person name="Jungbluth S."/>
            <person name="Walsh D.A."/>
            <person name="Denef V.J."/>
            <person name="McMahon K.D."/>
            <person name="Konstantinidis K.T."/>
            <person name="Eloe-Fadrosh E.A."/>
            <person name="Kyrpides N.C."/>
            <person name="Woyke T."/>
        </authorList>
    </citation>
    <scope>NUCLEOTIDE SEQUENCE</scope>
    <source>
        <strain evidence="2">GVMAG-S-3300010158-109</strain>
    </source>
</reference>
<name>A0A6C0KEH2_9ZZZZ</name>
<sequence length="278" mass="32581">MQLFPTMAFITKTNANTASPAQNEICKAVADLFYRETQTREIQTRSPPKNSNYRTIPCVHGANCRFINKETGEDTCGFANSIEKLNTKVCMHDERCYNYATGKCTRHHPNRGQTKEEYAKINGFFFPTKVEKTEKKEKSLDELNLENLQEDESPEEQDMQLETEQSMEDEEQRRQQHMMIEMKRMNMGLPPSDFGAECNRRSIKMMEEQCLDEIDKEIDEVCDEIEMEENANEFIDEVSRLYEDPDEIELNDHLARYEMISLIQQMKMYAYTTYGVLC</sequence>
<organism evidence="2">
    <name type="scientific">viral metagenome</name>
    <dbReference type="NCBI Taxonomy" id="1070528"/>
    <lineage>
        <taxon>unclassified sequences</taxon>
        <taxon>metagenomes</taxon>
        <taxon>organismal metagenomes</taxon>
    </lineage>
</organism>
<protein>
    <submittedName>
        <fullName evidence="2">Uncharacterized protein</fullName>
    </submittedName>
</protein>
<proteinExistence type="predicted"/>
<accession>A0A6C0KEH2</accession>
<evidence type="ECO:0000256" key="1">
    <source>
        <dbReference type="SAM" id="MobiDB-lite"/>
    </source>
</evidence>
<feature type="compositionally biased region" description="Acidic residues" evidence="1">
    <location>
        <begin position="148"/>
        <end position="170"/>
    </location>
</feature>
<dbReference type="AlphaFoldDB" id="A0A6C0KEH2"/>
<feature type="region of interest" description="Disordered" evidence="1">
    <location>
        <begin position="145"/>
        <end position="174"/>
    </location>
</feature>
<evidence type="ECO:0000313" key="2">
    <source>
        <dbReference type="EMBL" id="QHU16029.1"/>
    </source>
</evidence>